<dbReference type="Proteomes" id="UP000237230">
    <property type="component" value="Unassembled WGS sequence"/>
</dbReference>
<sequence>MSTISDIIKNENPVDVVLFLTSKSGIDHPRLDRLYNQNNWANIGDNMKLIELIRDMKSKGLIQNQDGRYVRGPNWEAPAFLLEKKYTFE</sequence>
<reference evidence="1 2" key="2">
    <citation type="submission" date="2018-03" db="EMBL/GenBank/DDBJ databases">
        <title>Draft genome of Pseudomonas putida strain KH-21-114.</title>
        <authorList>
            <person name="Yoshizawa S."/>
            <person name="Khan N.H."/>
            <person name="Nishimura M."/>
            <person name="Chiura H.X."/>
            <person name="Ogura Y."/>
            <person name="Hayashi T."/>
            <person name="Kogure K."/>
        </authorList>
    </citation>
    <scope>NUCLEOTIDE SEQUENCE [LARGE SCALE GENOMIC DNA]</scope>
    <source>
        <strain evidence="1 2">KH-21-114</strain>
    </source>
</reference>
<protein>
    <submittedName>
        <fullName evidence="1">Uncharacterized protein</fullName>
    </submittedName>
</protein>
<evidence type="ECO:0000313" key="2">
    <source>
        <dbReference type="Proteomes" id="UP000237230"/>
    </source>
</evidence>
<comment type="caution">
    <text evidence="1">The sequence shown here is derived from an EMBL/GenBank/DDBJ whole genome shotgun (WGS) entry which is preliminary data.</text>
</comment>
<dbReference type="RefSeq" id="WP_103447919.1">
    <property type="nucleotide sequence ID" value="NZ_MINH01000019.1"/>
</dbReference>
<dbReference type="OrthoDB" id="6922063at2"/>
<proteinExistence type="predicted"/>
<dbReference type="AlphaFoldDB" id="A0A2S3X7S5"/>
<gene>
    <name evidence="1" type="ORF">BGP84_15990</name>
</gene>
<dbReference type="EMBL" id="MINH01000019">
    <property type="protein sequence ID" value="POG11158.1"/>
    <property type="molecule type" value="Genomic_DNA"/>
</dbReference>
<accession>A0A2S3X7S5</accession>
<organism evidence="1 2">
    <name type="scientific">Pseudomonas putida</name>
    <name type="common">Arthrobacter siderocapsulatus</name>
    <dbReference type="NCBI Taxonomy" id="303"/>
    <lineage>
        <taxon>Bacteria</taxon>
        <taxon>Pseudomonadati</taxon>
        <taxon>Pseudomonadota</taxon>
        <taxon>Gammaproteobacteria</taxon>
        <taxon>Pseudomonadales</taxon>
        <taxon>Pseudomonadaceae</taxon>
        <taxon>Pseudomonas</taxon>
    </lineage>
</organism>
<name>A0A2S3X7S5_PSEPU</name>
<evidence type="ECO:0000313" key="1">
    <source>
        <dbReference type="EMBL" id="POG11158.1"/>
    </source>
</evidence>
<reference evidence="1 2" key="1">
    <citation type="submission" date="2016-08" db="EMBL/GenBank/DDBJ databases">
        <authorList>
            <person name="Seilhamer J.J."/>
        </authorList>
    </citation>
    <scope>NUCLEOTIDE SEQUENCE [LARGE SCALE GENOMIC DNA]</scope>
    <source>
        <strain evidence="1 2">KH-21-114</strain>
    </source>
</reference>